<comment type="caution">
    <text evidence="2">The sequence shown here is derived from an EMBL/GenBank/DDBJ whole genome shotgun (WGS) entry which is preliminary data.</text>
</comment>
<gene>
    <name evidence="2" type="ORF">BJX66DRAFT_30221</name>
</gene>
<keyword evidence="3" id="KW-1185">Reference proteome</keyword>
<feature type="transmembrane region" description="Helical" evidence="1">
    <location>
        <begin position="56"/>
        <end position="77"/>
    </location>
</feature>
<dbReference type="EMBL" id="JBFTWV010000115">
    <property type="protein sequence ID" value="KAL2786574.1"/>
    <property type="molecule type" value="Genomic_DNA"/>
</dbReference>
<accession>A0ABR4FTI8</accession>
<keyword evidence="1" id="KW-0472">Membrane</keyword>
<sequence>MYFGTEQTGNFGLSAAMVRSRASWSSLRYLEIFHGISASVFGLFLSLAVFSRFASASLTFTPSLLSPFISVHTRLMGVRLFDRRFRRPPSAPRPYLPLQYNILDQVAVAAVFQPQNQTR</sequence>
<protein>
    <submittedName>
        <fullName evidence="2">Uncharacterized protein</fullName>
    </submittedName>
</protein>
<proteinExistence type="predicted"/>
<evidence type="ECO:0000256" key="1">
    <source>
        <dbReference type="SAM" id="Phobius"/>
    </source>
</evidence>
<feature type="transmembrane region" description="Helical" evidence="1">
    <location>
        <begin position="29"/>
        <end position="50"/>
    </location>
</feature>
<keyword evidence="1" id="KW-0812">Transmembrane</keyword>
<reference evidence="2 3" key="1">
    <citation type="submission" date="2024-07" db="EMBL/GenBank/DDBJ databases">
        <title>Section-level genome sequencing and comparative genomics of Aspergillus sections Usti and Cavernicolus.</title>
        <authorList>
            <consortium name="Lawrence Berkeley National Laboratory"/>
            <person name="Nybo J.L."/>
            <person name="Vesth T.C."/>
            <person name="Theobald S."/>
            <person name="Frisvad J.C."/>
            <person name="Larsen T.O."/>
            <person name="Kjaerboelling I."/>
            <person name="Rothschild-Mancinelli K."/>
            <person name="Lyhne E.K."/>
            <person name="Kogle M.E."/>
            <person name="Barry K."/>
            <person name="Clum A."/>
            <person name="Na H."/>
            <person name="Ledsgaard L."/>
            <person name="Lin J."/>
            <person name="Lipzen A."/>
            <person name="Kuo A."/>
            <person name="Riley R."/>
            <person name="Mondo S."/>
            <person name="Labutti K."/>
            <person name="Haridas S."/>
            <person name="Pangalinan J."/>
            <person name="Salamov A.A."/>
            <person name="Simmons B.A."/>
            <person name="Magnuson J.K."/>
            <person name="Chen J."/>
            <person name="Drula E."/>
            <person name="Henrissat B."/>
            <person name="Wiebenga A."/>
            <person name="Lubbers R.J."/>
            <person name="Gomes A.C."/>
            <person name="Makela M.R."/>
            <person name="Stajich J."/>
            <person name="Grigoriev I.V."/>
            <person name="Mortensen U.H."/>
            <person name="De Vries R.P."/>
            <person name="Baker S.E."/>
            <person name="Andersen M.R."/>
        </authorList>
    </citation>
    <scope>NUCLEOTIDE SEQUENCE [LARGE SCALE GENOMIC DNA]</scope>
    <source>
        <strain evidence="2 3">CBS 209.92</strain>
    </source>
</reference>
<evidence type="ECO:0000313" key="2">
    <source>
        <dbReference type="EMBL" id="KAL2786574.1"/>
    </source>
</evidence>
<name>A0ABR4FTI8_9EURO</name>
<evidence type="ECO:0000313" key="3">
    <source>
        <dbReference type="Proteomes" id="UP001610563"/>
    </source>
</evidence>
<dbReference type="Proteomes" id="UP001610563">
    <property type="component" value="Unassembled WGS sequence"/>
</dbReference>
<organism evidence="2 3">
    <name type="scientific">Aspergillus keveii</name>
    <dbReference type="NCBI Taxonomy" id="714993"/>
    <lineage>
        <taxon>Eukaryota</taxon>
        <taxon>Fungi</taxon>
        <taxon>Dikarya</taxon>
        <taxon>Ascomycota</taxon>
        <taxon>Pezizomycotina</taxon>
        <taxon>Eurotiomycetes</taxon>
        <taxon>Eurotiomycetidae</taxon>
        <taxon>Eurotiales</taxon>
        <taxon>Aspergillaceae</taxon>
        <taxon>Aspergillus</taxon>
        <taxon>Aspergillus subgen. Nidulantes</taxon>
    </lineage>
</organism>
<keyword evidence="1" id="KW-1133">Transmembrane helix</keyword>